<dbReference type="CDD" id="cd06558">
    <property type="entry name" value="crotonase-like"/>
    <property type="match status" value="1"/>
</dbReference>
<dbReference type="Proteomes" id="UP001209540">
    <property type="component" value="Unassembled WGS sequence"/>
</dbReference>
<dbReference type="InterPro" id="IPR029045">
    <property type="entry name" value="ClpP/crotonase-like_dom_sf"/>
</dbReference>
<evidence type="ECO:0000313" key="5">
    <source>
        <dbReference type="EMBL" id="KAI9255652.1"/>
    </source>
</evidence>
<evidence type="ECO:0000259" key="4">
    <source>
        <dbReference type="Pfam" id="PF16113"/>
    </source>
</evidence>
<dbReference type="Gene3D" id="3.90.226.10">
    <property type="entry name" value="2-enoyl-CoA Hydratase, Chain A, domain 1"/>
    <property type="match status" value="1"/>
</dbReference>
<comment type="caution">
    <text evidence="5">The sequence shown here is derived from an EMBL/GenBank/DDBJ whole genome shotgun (WGS) entry which is preliminary data.</text>
</comment>
<evidence type="ECO:0000256" key="2">
    <source>
        <dbReference type="ARBA" id="ARBA00011915"/>
    </source>
</evidence>
<keyword evidence="3" id="KW-0378">Hydrolase</keyword>
<dbReference type="SUPFAM" id="SSF52096">
    <property type="entry name" value="ClpP/crotonase"/>
    <property type="match status" value="1"/>
</dbReference>
<gene>
    <name evidence="5" type="ORF">BDA99DRAFT_539800</name>
</gene>
<dbReference type="InterPro" id="IPR032259">
    <property type="entry name" value="HIBYL-CoA-H"/>
</dbReference>
<feature type="domain" description="Enoyl-CoA hydratase/isomerase" evidence="4">
    <location>
        <begin position="97"/>
        <end position="420"/>
    </location>
</feature>
<dbReference type="GO" id="GO:0005739">
    <property type="term" value="C:mitochondrion"/>
    <property type="evidence" value="ECO:0007669"/>
    <property type="project" value="TreeGrafter"/>
</dbReference>
<name>A0AAD5JV06_9FUNG</name>
<dbReference type="GO" id="GO:0006574">
    <property type="term" value="P:L-valine catabolic process"/>
    <property type="evidence" value="ECO:0007669"/>
    <property type="project" value="TreeGrafter"/>
</dbReference>
<dbReference type="InterPro" id="IPR045004">
    <property type="entry name" value="ECH_dom"/>
</dbReference>
<dbReference type="PANTHER" id="PTHR43176">
    <property type="entry name" value="3-HYDROXYISOBUTYRYL-COA HYDROLASE-RELATED"/>
    <property type="match status" value="1"/>
</dbReference>
<protein>
    <recommendedName>
        <fullName evidence="2">3-hydroxyisobutyryl-CoA hydrolase</fullName>
        <ecNumber evidence="2">3.1.2.4</ecNumber>
    </recommendedName>
</protein>
<keyword evidence="6" id="KW-1185">Reference proteome</keyword>
<evidence type="ECO:0000256" key="3">
    <source>
        <dbReference type="ARBA" id="ARBA00022801"/>
    </source>
</evidence>
<proteinExistence type="predicted"/>
<organism evidence="5 6">
    <name type="scientific">Phascolomyces articulosus</name>
    <dbReference type="NCBI Taxonomy" id="60185"/>
    <lineage>
        <taxon>Eukaryota</taxon>
        <taxon>Fungi</taxon>
        <taxon>Fungi incertae sedis</taxon>
        <taxon>Mucoromycota</taxon>
        <taxon>Mucoromycotina</taxon>
        <taxon>Mucoromycetes</taxon>
        <taxon>Mucorales</taxon>
        <taxon>Lichtheimiaceae</taxon>
        <taxon>Phascolomyces</taxon>
    </lineage>
</organism>
<dbReference type="NCBIfam" id="NF004127">
    <property type="entry name" value="PRK05617.1"/>
    <property type="match status" value="1"/>
</dbReference>
<dbReference type="GO" id="GO:0003860">
    <property type="term" value="F:3-hydroxyisobutyryl-CoA hydrolase activity"/>
    <property type="evidence" value="ECO:0007669"/>
    <property type="project" value="UniProtKB-EC"/>
</dbReference>
<reference evidence="5" key="1">
    <citation type="journal article" date="2022" name="IScience">
        <title>Evolution of zygomycete secretomes and the origins of terrestrial fungal ecologies.</title>
        <authorList>
            <person name="Chang Y."/>
            <person name="Wang Y."/>
            <person name="Mondo S."/>
            <person name="Ahrendt S."/>
            <person name="Andreopoulos W."/>
            <person name="Barry K."/>
            <person name="Beard J."/>
            <person name="Benny G.L."/>
            <person name="Blankenship S."/>
            <person name="Bonito G."/>
            <person name="Cuomo C."/>
            <person name="Desiro A."/>
            <person name="Gervers K.A."/>
            <person name="Hundley H."/>
            <person name="Kuo A."/>
            <person name="LaButti K."/>
            <person name="Lang B.F."/>
            <person name="Lipzen A."/>
            <person name="O'Donnell K."/>
            <person name="Pangilinan J."/>
            <person name="Reynolds N."/>
            <person name="Sandor L."/>
            <person name="Smith M.E."/>
            <person name="Tsang A."/>
            <person name="Grigoriev I.V."/>
            <person name="Stajich J.E."/>
            <person name="Spatafora J.W."/>
        </authorList>
    </citation>
    <scope>NUCLEOTIDE SEQUENCE</scope>
    <source>
        <strain evidence="5">RSA 2281</strain>
    </source>
</reference>
<dbReference type="PANTHER" id="PTHR43176:SF3">
    <property type="entry name" value="3-HYDROXYISOBUTYRYL-COA HYDROLASE, MITOCHONDRIAL"/>
    <property type="match status" value="1"/>
</dbReference>
<sequence length="541" mass="61947">MRRTLSVVPLRYRHRHCLLPQQQSHALSQWRPTRILPLSSTITRQQQWPRASQQLLHLRYLHSERLPVNKALSTERVLPETDIPQAHVLHKKVLGARMFILNRSEKLNALTLTMVRNMAPQLKAWDVSKLAKFILVKGVGHGRFCAGDDILDILLRVRTKDPDSLHFFQEKFRLVQMIATLQTPYITFLDGYALGGALGLFAHGPFRIATERTIFATPEAGIGFCPNSGASFFLSKLDGEIGTYLALTGSRVEGVDTFYTGIATHYVPSVRLAALEDRLIDLETSDHEVIHRVIEEFVEPVSGDKIGMQQSMRKTIDRCFRYDSIDEIMGALDREKSTTWIRETRQKLLSSSPTALKVTLKALRKARTMTLCESLKMEFDLVQKFMVTQDFDQGIHAQFLNKPRQRPQWDPLHISDIEVDQLYFSRGSPNELTFLSNLDMRHYPYARFALPMEHDVRLALMTTPEKEDQKFTTKQQVLDWFVKGSRGKQGVREKVQDILDRKTTVALPIVESVAPSLTAEGKQEHTMTATPTLIWKDHDDY</sequence>
<dbReference type="Pfam" id="PF16113">
    <property type="entry name" value="ECH_2"/>
    <property type="match status" value="1"/>
</dbReference>
<accession>A0AAD5JV06</accession>
<comment type="catalytic activity">
    <reaction evidence="1">
        <text>3-hydroxy-2-methylpropanoyl-CoA + H2O = 3-hydroxy-2-methylpropanoate + CoA + H(+)</text>
        <dbReference type="Rhea" id="RHEA:20888"/>
        <dbReference type="ChEBI" id="CHEBI:11805"/>
        <dbReference type="ChEBI" id="CHEBI:15377"/>
        <dbReference type="ChEBI" id="CHEBI:15378"/>
        <dbReference type="ChEBI" id="CHEBI:57287"/>
        <dbReference type="ChEBI" id="CHEBI:57340"/>
        <dbReference type="EC" id="3.1.2.4"/>
    </reaction>
</comment>
<evidence type="ECO:0000313" key="6">
    <source>
        <dbReference type="Proteomes" id="UP001209540"/>
    </source>
</evidence>
<dbReference type="AlphaFoldDB" id="A0AAD5JV06"/>
<evidence type="ECO:0000256" key="1">
    <source>
        <dbReference type="ARBA" id="ARBA00001709"/>
    </source>
</evidence>
<dbReference type="EMBL" id="JAIXMP010000022">
    <property type="protein sequence ID" value="KAI9255652.1"/>
    <property type="molecule type" value="Genomic_DNA"/>
</dbReference>
<dbReference type="EC" id="3.1.2.4" evidence="2"/>
<reference evidence="5" key="2">
    <citation type="submission" date="2023-02" db="EMBL/GenBank/DDBJ databases">
        <authorList>
            <consortium name="DOE Joint Genome Institute"/>
            <person name="Mondo S.J."/>
            <person name="Chang Y."/>
            <person name="Wang Y."/>
            <person name="Ahrendt S."/>
            <person name="Andreopoulos W."/>
            <person name="Barry K."/>
            <person name="Beard J."/>
            <person name="Benny G.L."/>
            <person name="Blankenship S."/>
            <person name="Bonito G."/>
            <person name="Cuomo C."/>
            <person name="Desiro A."/>
            <person name="Gervers K.A."/>
            <person name="Hundley H."/>
            <person name="Kuo A."/>
            <person name="LaButti K."/>
            <person name="Lang B.F."/>
            <person name="Lipzen A."/>
            <person name="O'Donnell K."/>
            <person name="Pangilinan J."/>
            <person name="Reynolds N."/>
            <person name="Sandor L."/>
            <person name="Smith M.W."/>
            <person name="Tsang A."/>
            <person name="Grigoriev I.V."/>
            <person name="Stajich J.E."/>
            <person name="Spatafora J.W."/>
        </authorList>
    </citation>
    <scope>NUCLEOTIDE SEQUENCE</scope>
    <source>
        <strain evidence="5">RSA 2281</strain>
    </source>
</reference>